<dbReference type="Gene3D" id="1.10.10.440">
    <property type="entry name" value="FF domain"/>
    <property type="match status" value="1"/>
</dbReference>
<dbReference type="PANTHER" id="PTHR11864:SF0">
    <property type="entry name" value="PRP40 PRE-MRNA PROCESSING FACTOR 40 HOMOLOG A (YEAST)"/>
    <property type="match status" value="1"/>
</dbReference>
<dbReference type="PROSITE" id="PS51676">
    <property type="entry name" value="FF"/>
    <property type="match status" value="1"/>
</dbReference>
<proteinExistence type="predicted"/>
<dbReference type="InterPro" id="IPR039726">
    <property type="entry name" value="Prp40-like"/>
</dbReference>
<dbReference type="PANTHER" id="PTHR11864">
    <property type="entry name" value="PRE-MRNA-PROCESSING PROTEIN PRP40"/>
    <property type="match status" value="1"/>
</dbReference>
<protein>
    <recommendedName>
        <fullName evidence="1">FF domain-containing protein</fullName>
    </recommendedName>
</protein>
<dbReference type="InterPro" id="IPR002713">
    <property type="entry name" value="FF_domain"/>
</dbReference>
<reference evidence="2 3" key="1">
    <citation type="submission" date="2020-10" db="EMBL/GenBank/DDBJ databases">
        <title>The Coptis chinensis genome and diversification of protoberbering-type alkaloids.</title>
        <authorList>
            <person name="Wang B."/>
            <person name="Shu S."/>
            <person name="Song C."/>
            <person name="Liu Y."/>
        </authorList>
    </citation>
    <scope>NUCLEOTIDE SEQUENCE [LARGE SCALE GENOMIC DNA]</scope>
    <source>
        <strain evidence="2">HL-2020</strain>
        <tissue evidence="2">Leaf</tissue>
    </source>
</reference>
<feature type="non-terminal residue" evidence="2">
    <location>
        <position position="133"/>
    </location>
</feature>
<name>A0A835I4B8_9MAGN</name>
<dbReference type="Proteomes" id="UP000631114">
    <property type="component" value="Unassembled WGS sequence"/>
</dbReference>
<comment type="caution">
    <text evidence="2">The sequence shown here is derived from an EMBL/GenBank/DDBJ whole genome shotgun (WGS) entry which is preliminary data.</text>
</comment>
<dbReference type="SUPFAM" id="SSF81698">
    <property type="entry name" value="FF domain"/>
    <property type="match status" value="1"/>
</dbReference>
<dbReference type="EMBL" id="JADFTS010000004">
    <property type="protein sequence ID" value="KAF9610371.1"/>
    <property type="molecule type" value="Genomic_DNA"/>
</dbReference>
<dbReference type="AlphaFoldDB" id="A0A835I4B8"/>
<gene>
    <name evidence="2" type="ORF">IFM89_022041</name>
</gene>
<dbReference type="InterPro" id="IPR036517">
    <property type="entry name" value="FF_domain_sf"/>
</dbReference>
<organism evidence="2 3">
    <name type="scientific">Coptis chinensis</name>
    <dbReference type="NCBI Taxonomy" id="261450"/>
    <lineage>
        <taxon>Eukaryota</taxon>
        <taxon>Viridiplantae</taxon>
        <taxon>Streptophyta</taxon>
        <taxon>Embryophyta</taxon>
        <taxon>Tracheophyta</taxon>
        <taxon>Spermatophyta</taxon>
        <taxon>Magnoliopsida</taxon>
        <taxon>Ranunculales</taxon>
        <taxon>Ranunculaceae</taxon>
        <taxon>Coptidoideae</taxon>
        <taxon>Coptis</taxon>
    </lineage>
</organism>
<keyword evidence="3" id="KW-1185">Reference proteome</keyword>
<dbReference type="GO" id="GO:0005685">
    <property type="term" value="C:U1 snRNP"/>
    <property type="evidence" value="ECO:0007669"/>
    <property type="project" value="TreeGrafter"/>
</dbReference>
<dbReference type="GO" id="GO:0003723">
    <property type="term" value="F:RNA binding"/>
    <property type="evidence" value="ECO:0007669"/>
    <property type="project" value="TreeGrafter"/>
</dbReference>
<dbReference type="GO" id="GO:0071004">
    <property type="term" value="C:U2-type prespliceosome"/>
    <property type="evidence" value="ECO:0007669"/>
    <property type="project" value="TreeGrafter"/>
</dbReference>
<feature type="domain" description="FF" evidence="1">
    <location>
        <begin position="58"/>
        <end position="112"/>
    </location>
</feature>
<accession>A0A835I4B8</accession>
<evidence type="ECO:0000259" key="1">
    <source>
        <dbReference type="PROSITE" id="PS51676"/>
    </source>
</evidence>
<dbReference type="GO" id="GO:0045292">
    <property type="term" value="P:mRNA cis splicing, via spliceosome"/>
    <property type="evidence" value="ECO:0007669"/>
    <property type="project" value="InterPro"/>
</dbReference>
<dbReference type="OrthoDB" id="187617at2759"/>
<evidence type="ECO:0000313" key="2">
    <source>
        <dbReference type="EMBL" id="KAF9610371.1"/>
    </source>
</evidence>
<dbReference type="Pfam" id="PF01846">
    <property type="entry name" value="FF"/>
    <property type="match status" value="1"/>
</dbReference>
<evidence type="ECO:0000313" key="3">
    <source>
        <dbReference type="Proteomes" id="UP000631114"/>
    </source>
</evidence>
<sequence>EAKDAFKALLEYAIIEYEWNLTANVESAVERVRHRKDLFESYLAELKKKEKAKAHEEHKRNIREYKQFLQSCDFIKANIQWRKVQDRLEEDERCLRLEKLDRLEIFEIVIGVFASSDFWYEILRMNMVEHTPS</sequence>